<comment type="caution">
    <text evidence="1">The sequence shown here is derived from an EMBL/GenBank/DDBJ whole genome shotgun (WGS) entry which is preliminary data.</text>
</comment>
<keyword evidence="2" id="KW-1185">Reference proteome</keyword>
<dbReference type="RefSeq" id="WP_201844673.1">
    <property type="nucleotide sequence ID" value="NZ_JABBYC010000001.1"/>
</dbReference>
<organism evidence="1 2">
    <name type="scientific">Myceligenerans indicum</name>
    <dbReference type="NCBI Taxonomy" id="2593663"/>
    <lineage>
        <taxon>Bacteria</taxon>
        <taxon>Bacillati</taxon>
        <taxon>Actinomycetota</taxon>
        <taxon>Actinomycetes</taxon>
        <taxon>Micrococcales</taxon>
        <taxon>Promicromonosporaceae</taxon>
        <taxon>Myceligenerans</taxon>
    </lineage>
</organism>
<name>A0ABS1LF09_9MICO</name>
<evidence type="ECO:0000313" key="2">
    <source>
        <dbReference type="Proteomes" id="UP000675409"/>
    </source>
</evidence>
<gene>
    <name evidence="1" type="ORF">HGK34_00895</name>
</gene>
<evidence type="ECO:0000313" key="1">
    <source>
        <dbReference type="EMBL" id="MBL0884850.1"/>
    </source>
</evidence>
<dbReference type="Proteomes" id="UP000675409">
    <property type="component" value="Unassembled WGS sequence"/>
</dbReference>
<dbReference type="EMBL" id="JABBYC010000001">
    <property type="protein sequence ID" value="MBL0884850.1"/>
    <property type="molecule type" value="Genomic_DNA"/>
</dbReference>
<protein>
    <submittedName>
        <fullName evidence="1">Uncharacterized protein</fullName>
    </submittedName>
</protein>
<sequence length="65" mass="6778">MSHSIRSTVARAVTVYPPALAEASFGPVVDEPGSRAHIHTGNPTYPIFPGSSSGTIPISIADKFI</sequence>
<reference evidence="1 2" key="1">
    <citation type="journal article" date="2021" name="Arch. Microbiol.">
        <title>Myceligenerans indicum sp. nov., an actinobacterium isolated from mangrove sediment of Sundarbans, India.</title>
        <authorList>
            <person name="Asha K."/>
            <person name="Bhadury P."/>
        </authorList>
    </citation>
    <scope>NUCLEOTIDE SEQUENCE [LARGE SCALE GENOMIC DNA]</scope>
    <source>
        <strain evidence="1 2">I2</strain>
    </source>
</reference>
<proteinExistence type="predicted"/>
<accession>A0ABS1LF09</accession>